<evidence type="ECO:0008006" key="3">
    <source>
        <dbReference type="Google" id="ProtNLM"/>
    </source>
</evidence>
<name>A0A344LUX2_9FLAO</name>
<dbReference type="RefSeq" id="WP_113678658.1">
    <property type="nucleotide sequence ID" value="NZ_CP030261.1"/>
</dbReference>
<dbReference type="KEGG" id="ffl:HYN86_14350"/>
<sequence>MKRYFLLAIVIFFGVFPVCLKAQQIQTDRPNETESPAVVPDRHLQLESGFHYEKEDGIQTVESPQAVMRYGLFRNAELRFETAFQFTREDGQPQMGIQPSAVGIKYHVLDHKGVLPDLAVLSRLYIPWMADKAFKEDHYSPEVRLLVQHEISSKAHLGYNAGVQWVSENLQPEYIYTLSADHALTKRIKLVVEAYGTVLSHHHAQNTADAALLFLLSPDVQLDITAGTGLMHGGSQKFAAAGFSIRI</sequence>
<evidence type="ECO:0000313" key="1">
    <source>
        <dbReference type="EMBL" id="AXB57714.1"/>
    </source>
</evidence>
<keyword evidence="2" id="KW-1185">Reference proteome</keyword>
<gene>
    <name evidence="1" type="ORF">HYN86_14350</name>
</gene>
<dbReference type="Proteomes" id="UP000251561">
    <property type="component" value="Chromosome"/>
</dbReference>
<dbReference type="OrthoDB" id="1014491at2"/>
<reference evidence="1 2" key="1">
    <citation type="submission" date="2018-06" db="EMBL/GenBank/DDBJ databases">
        <title>Genome sequencing of Flavobacterium.</title>
        <authorList>
            <person name="Baek M.-G."/>
            <person name="Yi H."/>
        </authorList>
    </citation>
    <scope>NUCLEOTIDE SEQUENCE [LARGE SCALE GENOMIC DNA]</scope>
    <source>
        <strain evidence="1 2">HYN0086</strain>
    </source>
</reference>
<dbReference type="AlphaFoldDB" id="A0A344LUX2"/>
<organism evidence="1 2">
    <name type="scientific">Flavobacterium fluviale</name>
    <dbReference type="NCBI Taxonomy" id="2249356"/>
    <lineage>
        <taxon>Bacteria</taxon>
        <taxon>Pseudomonadati</taxon>
        <taxon>Bacteroidota</taxon>
        <taxon>Flavobacteriia</taxon>
        <taxon>Flavobacteriales</taxon>
        <taxon>Flavobacteriaceae</taxon>
        <taxon>Flavobacterium</taxon>
    </lineage>
</organism>
<dbReference type="Pfam" id="PF13557">
    <property type="entry name" value="Phenol_MetA_deg"/>
    <property type="match status" value="1"/>
</dbReference>
<protein>
    <recommendedName>
        <fullName evidence="3">MetA-pathway of phenol degradation</fullName>
    </recommendedName>
</protein>
<dbReference type="InterPro" id="IPR025737">
    <property type="entry name" value="FApF"/>
</dbReference>
<accession>A0A344LUX2</accession>
<evidence type="ECO:0000313" key="2">
    <source>
        <dbReference type="Proteomes" id="UP000251561"/>
    </source>
</evidence>
<proteinExistence type="predicted"/>
<dbReference type="EMBL" id="CP030261">
    <property type="protein sequence ID" value="AXB57714.1"/>
    <property type="molecule type" value="Genomic_DNA"/>
</dbReference>